<dbReference type="AlphaFoldDB" id="A0AA36IVD7"/>
<dbReference type="EMBL" id="CAUJNA010002779">
    <property type="protein sequence ID" value="CAJ1394212.1"/>
    <property type="molecule type" value="Genomic_DNA"/>
</dbReference>
<feature type="region of interest" description="Disordered" evidence="1">
    <location>
        <begin position="1"/>
        <end position="29"/>
    </location>
</feature>
<reference evidence="2" key="1">
    <citation type="submission" date="2023-08" db="EMBL/GenBank/DDBJ databases">
        <authorList>
            <person name="Chen Y."/>
            <person name="Shah S."/>
            <person name="Dougan E. K."/>
            <person name="Thang M."/>
            <person name="Chan C."/>
        </authorList>
    </citation>
    <scope>NUCLEOTIDE SEQUENCE</scope>
</reference>
<feature type="compositionally biased region" description="Low complexity" evidence="1">
    <location>
        <begin position="15"/>
        <end position="29"/>
    </location>
</feature>
<dbReference type="Proteomes" id="UP001178507">
    <property type="component" value="Unassembled WGS sequence"/>
</dbReference>
<gene>
    <name evidence="2" type="ORF">EVOR1521_LOCUS18926</name>
</gene>
<feature type="non-terminal residue" evidence="2">
    <location>
        <position position="131"/>
    </location>
</feature>
<accession>A0AA36IVD7</accession>
<name>A0AA36IVD7_9DINO</name>
<sequence length="131" mass="13476">LQKEKRHLNRNSVQAATAENATAGENATDAQNGTAKFVGGSCDPVAPEAACCIARGKSCTNPPNPFDHSTLCPTGAVCDADIQFNPFGGPILGYCKCQFGNVCSQDGASCGPFGRAEPLGALNQRISGSSR</sequence>
<keyword evidence="3" id="KW-1185">Reference proteome</keyword>
<evidence type="ECO:0000313" key="2">
    <source>
        <dbReference type="EMBL" id="CAJ1394212.1"/>
    </source>
</evidence>
<evidence type="ECO:0000256" key="1">
    <source>
        <dbReference type="SAM" id="MobiDB-lite"/>
    </source>
</evidence>
<protein>
    <submittedName>
        <fullName evidence="2">Uncharacterized protein</fullName>
    </submittedName>
</protein>
<evidence type="ECO:0000313" key="3">
    <source>
        <dbReference type="Proteomes" id="UP001178507"/>
    </source>
</evidence>
<organism evidence="2 3">
    <name type="scientific">Effrenium voratum</name>
    <dbReference type="NCBI Taxonomy" id="2562239"/>
    <lineage>
        <taxon>Eukaryota</taxon>
        <taxon>Sar</taxon>
        <taxon>Alveolata</taxon>
        <taxon>Dinophyceae</taxon>
        <taxon>Suessiales</taxon>
        <taxon>Symbiodiniaceae</taxon>
        <taxon>Effrenium</taxon>
    </lineage>
</organism>
<proteinExistence type="predicted"/>
<comment type="caution">
    <text evidence="2">The sequence shown here is derived from an EMBL/GenBank/DDBJ whole genome shotgun (WGS) entry which is preliminary data.</text>
</comment>